<dbReference type="EMBL" id="JAPFQN010000023">
    <property type="protein sequence ID" value="MCX2746178.1"/>
    <property type="molecule type" value="Genomic_DNA"/>
</dbReference>
<dbReference type="Proteomes" id="UP001209885">
    <property type="component" value="Unassembled WGS sequence"/>
</dbReference>
<protein>
    <submittedName>
        <fullName evidence="2">Uncharacterized protein</fullName>
    </submittedName>
</protein>
<organism evidence="2 3">
    <name type="scientific">Mangrovivirga halotolerans</name>
    <dbReference type="NCBI Taxonomy" id="2993936"/>
    <lineage>
        <taxon>Bacteria</taxon>
        <taxon>Pseudomonadati</taxon>
        <taxon>Bacteroidota</taxon>
        <taxon>Cytophagia</taxon>
        <taxon>Cytophagales</taxon>
        <taxon>Mangrovivirgaceae</taxon>
        <taxon>Mangrovivirga</taxon>
    </lineage>
</organism>
<reference evidence="2 3" key="1">
    <citation type="submission" date="2022-11" db="EMBL/GenBank/DDBJ databases">
        <title>The characterization of three novel Bacteroidetes species and genomic analysis of their roles in tidal elemental geochemical cycles.</title>
        <authorList>
            <person name="Ma K."/>
        </authorList>
    </citation>
    <scope>NUCLEOTIDE SEQUENCE [LARGE SCALE GENOMIC DNA]</scope>
    <source>
        <strain evidence="2 3">M17</strain>
    </source>
</reference>
<sequence>MKEFLRRIKLVDNLTTELNIQKSEFIKTFKAHVDEGSTGFMSDAFDVFSSSKNEYKGHVGYDNFKIKRRRRFFDMNMNLAVASGTYKQKENHLIIETEINGFSGMMIPFYIFALIFYSIFIVTFSFADNIDGNGAGFVLPFILIHAAFMFGIPYFMMRRSTKRMAHELEREFFYMTKEHTPYNTRYE</sequence>
<name>A0ABT3RWY5_9BACT</name>
<keyword evidence="1" id="KW-1133">Transmembrane helix</keyword>
<accession>A0ABT3RWY5</accession>
<dbReference type="RefSeq" id="WP_266058910.1">
    <property type="nucleotide sequence ID" value="NZ_JAPFQN010000023.1"/>
</dbReference>
<keyword evidence="1" id="KW-0472">Membrane</keyword>
<evidence type="ECO:0000313" key="2">
    <source>
        <dbReference type="EMBL" id="MCX2746178.1"/>
    </source>
</evidence>
<keyword evidence="1" id="KW-0812">Transmembrane</keyword>
<evidence type="ECO:0000256" key="1">
    <source>
        <dbReference type="SAM" id="Phobius"/>
    </source>
</evidence>
<gene>
    <name evidence="2" type="ORF">OO013_20030</name>
</gene>
<feature type="transmembrane region" description="Helical" evidence="1">
    <location>
        <begin position="107"/>
        <end position="127"/>
    </location>
</feature>
<proteinExistence type="predicted"/>
<comment type="caution">
    <text evidence="2">The sequence shown here is derived from an EMBL/GenBank/DDBJ whole genome shotgun (WGS) entry which is preliminary data.</text>
</comment>
<keyword evidence="3" id="KW-1185">Reference proteome</keyword>
<feature type="transmembrane region" description="Helical" evidence="1">
    <location>
        <begin position="133"/>
        <end position="156"/>
    </location>
</feature>
<evidence type="ECO:0000313" key="3">
    <source>
        <dbReference type="Proteomes" id="UP001209885"/>
    </source>
</evidence>